<dbReference type="EMBL" id="CP054490">
    <property type="protein sequence ID" value="QKQ23985.1"/>
    <property type="molecule type" value="Genomic_DNA"/>
</dbReference>
<dbReference type="CDD" id="cd07989">
    <property type="entry name" value="LPLAT_AGPAT-like"/>
    <property type="match status" value="1"/>
</dbReference>
<keyword evidence="4" id="KW-0812">Transmembrane</keyword>
<reference evidence="6 7" key="1">
    <citation type="submission" date="2020-05" db="EMBL/GenBank/DDBJ databases">
        <title>Horizontal transmission and recombination maintain forever young bacterial symbiont genomes.</title>
        <authorList>
            <person name="Russell S.L."/>
            <person name="Pepper-Tunick E."/>
            <person name="Svedberg J."/>
            <person name="Byrne A."/>
            <person name="Ruelas Castillo J."/>
            <person name="Vollmers C."/>
            <person name="Beinart R.A."/>
            <person name="Corbett-Detig R."/>
        </authorList>
    </citation>
    <scope>NUCLEOTIDE SEQUENCE [LARGE SCALE GENOMIC DNA]</scope>
    <source>
        <strain evidence="6">JDF_Ridge</strain>
    </source>
</reference>
<sequence length="233" mass="26770">MLFLKSLLYFLGSFVALIILVTIALVLFFLPFKFRYAILSKWSMFCLWWLAFTLDIKLQVIGKENIPFKPCVIVSNHQSTWETLGFQQIFPPQTWVLKQTLLWIPFFGWGLALLKPIVINRGEKLKALKTIIKQGEARLKRGIFVVIFPEGTRQPYKKLGRYQNGAIAIAKKASCDVMPVYHNAGSAWPKGSFIKHPGTITVIIGKPINIKEKSVKELTQNIRNWTKKQSEKF</sequence>
<protein>
    <submittedName>
        <fullName evidence="6">1-acyl-sn-glycerol-3-phosphate acyltransferase</fullName>
    </submittedName>
</protein>
<dbReference type="PANTHER" id="PTHR10434:SF40">
    <property type="entry name" value="1-ACYL-SN-GLYCEROL-3-PHOSPHATE ACYLTRANSFERASE"/>
    <property type="match status" value="1"/>
</dbReference>
<dbReference type="Proteomes" id="UP000509429">
    <property type="component" value="Chromosome"/>
</dbReference>
<evidence type="ECO:0000256" key="4">
    <source>
        <dbReference type="SAM" id="Phobius"/>
    </source>
</evidence>
<feature type="domain" description="Phospholipid/glycerol acyltransferase" evidence="5">
    <location>
        <begin position="71"/>
        <end position="185"/>
    </location>
</feature>
<proteinExistence type="predicted"/>
<accession>A0A6N0HNW6</accession>
<dbReference type="Pfam" id="PF01553">
    <property type="entry name" value="Acyltransferase"/>
    <property type="match status" value="1"/>
</dbReference>
<keyword evidence="4" id="KW-1133">Transmembrane helix</keyword>
<evidence type="ECO:0000256" key="3">
    <source>
        <dbReference type="ARBA" id="ARBA00023315"/>
    </source>
</evidence>
<dbReference type="GO" id="GO:0006654">
    <property type="term" value="P:phosphatidic acid biosynthetic process"/>
    <property type="evidence" value="ECO:0007669"/>
    <property type="project" value="TreeGrafter"/>
</dbReference>
<dbReference type="GO" id="GO:0003841">
    <property type="term" value="F:1-acylglycerol-3-phosphate O-acyltransferase activity"/>
    <property type="evidence" value="ECO:0007669"/>
    <property type="project" value="TreeGrafter"/>
</dbReference>
<dbReference type="KEGG" id="reo:HUE58_02130"/>
<keyword evidence="3 6" id="KW-0012">Acyltransferase</keyword>
<keyword evidence="4" id="KW-0472">Membrane</keyword>
<dbReference type="RefSeq" id="WP_174605425.1">
    <property type="nucleotide sequence ID" value="NZ_CP054490.1"/>
</dbReference>
<keyword evidence="7" id="KW-1185">Reference proteome</keyword>
<gene>
    <name evidence="6" type="ORF">HUE58_02130</name>
</gene>
<evidence type="ECO:0000256" key="1">
    <source>
        <dbReference type="ARBA" id="ARBA00005189"/>
    </source>
</evidence>
<keyword evidence="2 6" id="KW-0808">Transferase</keyword>
<dbReference type="InterPro" id="IPR002123">
    <property type="entry name" value="Plipid/glycerol_acylTrfase"/>
</dbReference>
<dbReference type="PANTHER" id="PTHR10434">
    <property type="entry name" value="1-ACYL-SN-GLYCEROL-3-PHOSPHATE ACYLTRANSFERASE"/>
    <property type="match status" value="1"/>
</dbReference>
<name>A0A6N0HNW6_9GAMM</name>
<feature type="transmembrane region" description="Helical" evidence="4">
    <location>
        <begin position="6"/>
        <end position="30"/>
    </location>
</feature>
<comment type="pathway">
    <text evidence="1">Lipid metabolism.</text>
</comment>
<evidence type="ECO:0000259" key="5">
    <source>
        <dbReference type="SMART" id="SM00563"/>
    </source>
</evidence>
<evidence type="ECO:0000256" key="2">
    <source>
        <dbReference type="ARBA" id="ARBA00022679"/>
    </source>
</evidence>
<dbReference type="AlphaFoldDB" id="A0A6N0HNW6"/>
<organism evidence="6 7">
    <name type="scientific">Candidatus Ruthia endofausta</name>
    <dbReference type="NCBI Taxonomy" id="2738852"/>
    <lineage>
        <taxon>Bacteria</taxon>
        <taxon>Pseudomonadati</taxon>
        <taxon>Pseudomonadota</taxon>
        <taxon>Gammaproteobacteria</taxon>
        <taxon>Candidatus Pseudothioglobaceae</taxon>
        <taxon>Candidatus Ruthturnera</taxon>
    </lineage>
</organism>
<dbReference type="SUPFAM" id="SSF69593">
    <property type="entry name" value="Glycerol-3-phosphate (1)-acyltransferase"/>
    <property type="match status" value="1"/>
</dbReference>
<evidence type="ECO:0000313" key="6">
    <source>
        <dbReference type="EMBL" id="QKQ23985.1"/>
    </source>
</evidence>
<dbReference type="SMART" id="SM00563">
    <property type="entry name" value="PlsC"/>
    <property type="match status" value="1"/>
</dbReference>
<evidence type="ECO:0000313" key="7">
    <source>
        <dbReference type="Proteomes" id="UP000509429"/>
    </source>
</evidence>